<accession>C3K3E7</accession>
<dbReference type="eggNOG" id="ENOG5031U7B">
    <property type="taxonomic scope" value="Bacteria"/>
</dbReference>
<dbReference type="KEGG" id="pfs:PFLU_5700"/>
<organism evidence="2">
    <name type="scientific">Pseudomonas fluorescens (strain SBW25)</name>
    <dbReference type="NCBI Taxonomy" id="216595"/>
    <lineage>
        <taxon>Bacteria</taxon>
        <taxon>Pseudomonadati</taxon>
        <taxon>Pseudomonadota</taxon>
        <taxon>Gammaproteobacteria</taxon>
        <taxon>Pseudomonadales</taxon>
        <taxon>Pseudomonadaceae</taxon>
        <taxon>Pseudomonas</taxon>
    </lineage>
</organism>
<protein>
    <submittedName>
        <fullName evidence="1 2">Exported protein</fullName>
    </submittedName>
</protein>
<reference evidence="2" key="1">
    <citation type="journal article" date="2009" name="Genome Biol.">
        <title>Genomic and genetic analyses of diversity and plant interactions of Pseudomonas fluorescens.</title>
        <authorList>
            <person name="Silby M.W."/>
            <person name="Cerdeno-Tarraga A.M."/>
            <person name="Vernikos G.S."/>
            <person name="Giddens S.R."/>
            <person name="Jackson R.W."/>
            <person name="Preston G.M."/>
            <person name="Zhang X.X."/>
            <person name="Moon C.D."/>
            <person name="Gehrig S.M."/>
            <person name="Godfrey S.A."/>
            <person name="Knight C.G."/>
            <person name="Malone J.G."/>
            <person name="Robinson Z."/>
            <person name="Spiers A.J."/>
            <person name="Harris S."/>
            <person name="Challis G.L."/>
            <person name="Yaxley A.M."/>
            <person name="Harris D."/>
            <person name="Seeger K."/>
            <person name="Murphy L."/>
            <person name="Rutter S."/>
            <person name="Squares R."/>
            <person name="Quail M.A."/>
            <person name="Saunders E."/>
            <person name="Mavromatis K."/>
            <person name="Brettin T.S."/>
            <person name="Bentley S.D."/>
            <person name="Hothersall J."/>
            <person name="Stephens E."/>
            <person name="Thomas C.M."/>
            <person name="Parkhill J."/>
            <person name="Levy S.B."/>
            <person name="Rainey P.B."/>
            <person name="Thomson N.R."/>
        </authorList>
    </citation>
    <scope>NUCLEOTIDE SEQUENCE [LARGE SCALE GENOMIC DNA]</scope>
    <source>
        <strain evidence="2">SBW25</strain>
    </source>
</reference>
<name>C3K3E7_PSEFS</name>
<gene>
    <name evidence="2" type="ordered locus">PFLU_5700</name>
</gene>
<dbReference type="HOGENOM" id="CLU_158636_0_0_6"/>
<proteinExistence type="predicted"/>
<dbReference type="Proteomes" id="UP001152918">
    <property type="component" value="Chromosome"/>
</dbReference>
<sequence length="145" mass="15968">MRVAIYLRVRLNVSFIKTTGVVMVLVAAFSVVSAYAQGRIFTASIDEKGTVTAQSSRWLKEVTLTAQPDYFSEYKVRFVPGVFKQAPRFCTVSVTDVSSNEHVFYGHAKLGGLPKINYVNVLTLKVGDNKPAGDSSMGFMLMCVE</sequence>
<evidence type="ECO:0000313" key="2">
    <source>
        <dbReference type="EMBL" id="CAY53047.1"/>
    </source>
</evidence>
<dbReference type="EMBL" id="AM181176">
    <property type="protein sequence ID" value="CAY53047.1"/>
    <property type="molecule type" value="Genomic_DNA"/>
</dbReference>
<dbReference type="AlphaFoldDB" id="C3K3E7"/>
<reference evidence="1" key="2">
    <citation type="submission" date="2023-10" db="EMBL/GenBank/DDBJ databases">
        <authorList>
            <person name="Fortmann-Grote C."/>
        </authorList>
    </citation>
    <scope>NUCLEOTIDE SEQUENCE</scope>
    <source>
        <strain evidence="1">SBW25</strain>
    </source>
</reference>
<evidence type="ECO:0000313" key="1">
    <source>
        <dbReference type="EMBL" id="CAI2799837.1"/>
    </source>
</evidence>
<dbReference type="EMBL" id="OV986001">
    <property type="protein sequence ID" value="CAI2799837.1"/>
    <property type="molecule type" value="Genomic_DNA"/>
</dbReference>